<dbReference type="Pfam" id="PF00884">
    <property type="entry name" value="Sulfatase"/>
    <property type="match status" value="1"/>
</dbReference>
<name>A0A5B9QYU2_9BACT</name>
<evidence type="ECO:0000256" key="5">
    <source>
        <dbReference type="ARBA" id="ARBA00022801"/>
    </source>
</evidence>
<dbReference type="EMBL" id="CP042914">
    <property type="protein sequence ID" value="QEG43109.1"/>
    <property type="molecule type" value="Genomic_DNA"/>
</dbReference>
<feature type="domain" description="Sulfatase N-terminal" evidence="8">
    <location>
        <begin position="33"/>
        <end position="336"/>
    </location>
</feature>
<dbReference type="GO" id="GO:0004065">
    <property type="term" value="F:arylsulfatase activity"/>
    <property type="evidence" value="ECO:0007669"/>
    <property type="project" value="UniProtKB-EC"/>
</dbReference>
<evidence type="ECO:0000256" key="3">
    <source>
        <dbReference type="ARBA" id="ARBA00022723"/>
    </source>
</evidence>
<feature type="signal peptide" evidence="7">
    <location>
        <begin position="1"/>
        <end position="23"/>
    </location>
</feature>
<dbReference type="GO" id="GO:0046872">
    <property type="term" value="F:metal ion binding"/>
    <property type="evidence" value="ECO:0007669"/>
    <property type="project" value="UniProtKB-KW"/>
</dbReference>
<dbReference type="InterPro" id="IPR050738">
    <property type="entry name" value="Sulfatase"/>
</dbReference>
<keyword evidence="6" id="KW-0106">Calcium</keyword>
<sequence precursor="true">MNRMKPLLFALLAIFAGSNWAAAAEESSNAERPNIVFILSDDQAWTDYGFMGHPEIQTPHLDDLARQSLLFERGYVAAPLCRPSLASMVTGLYPFQHGVTGNDVNGSQDRAALDVPLRAAFHKHPSMIKTLVANGYLAHQSGKWWEGSWKDGGFTAGMTHGDPKRGGRHGDAGLSIGRKGMQPVTDFIDQAVAQEQPFFVWYAPFLPHTPHNPPQRLLDKYTQPGRAADVARYYAMCEWFDETCGQLLGYLDEKKIADNTIVVYICDNGWAAPSTNAHDPNQKLWKGYAQRSKSSPYENGIRTPIMISWPGHVKPQNSPDLAHSIDLFPTLAAAVGADAPDDLPGINLLDAEARSERKRVFGVCHSTHNMTVGNPHDTLQYLWCVEGDWKLLLRYHGKDTTKYHNLHVWDKAPVRLYNLSDDPHEQQDLTAMHPDVVARMTEAIKTWYAQSNGSSD</sequence>
<keyword evidence="3" id="KW-0479">Metal-binding</keyword>
<evidence type="ECO:0000256" key="4">
    <source>
        <dbReference type="ARBA" id="ARBA00022729"/>
    </source>
</evidence>
<evidence type="ECO:0000313" key="9">
    <source>
        <dbReference type="EMBL" id="QEG43109.1"/>
    </source>
</evidence>
<dbReference type="Gene3D" id="3.40.720.10">
    <property type="entry name" value="Alkaline Phosphatase, subunit A"/>
    <property type="match status" value="1"/>
</dbReference>
<dbReference type="SUPFAM" id="SSF53649">
    <property type="entry name" value="Alkaline phosphatase-like"/>
    <property type="match status" value="1"/>
</dbReference>
<comment type="cofactor">
    <cofactor evidence="1">
        <name>Ca(2+)</name>
        <dbReference type="ChEBI" id="CHEBI:29108"/>
    </cofactor>
</comment>
<feature type="chain" id="PRO_5022671385" evidence="7">
    <location>
        <begin position="24"/>
        <end position="456"/>
    </location>
</feature>
<evidence type="ECO:0000256" key="6">
    <source>
        <dbReference type="ARBA" id="ARBA00022837"/>
    </source>
</evidence>
<proteinExistence type="inferred from homology"/>
<evidence type="ECO:0000259" key="8">
    <source>
        <dbReference type="Pfam" id="PF00884"/>
    </source>
</evidence>
<dbReference type="PANTHER" id="PTHR42693">
    <property type="entry name" value="ARYLSULFATASE FAMILY MEMBER"/>
    <property type="match status" value="1"/>
</dbReference>
<keyword evidence="4 7" id="KW-0732">Signal</keyword>
<dbReference type="InterPro" id="IPR000917">
    <property type="entry name" value="Sulfatase_N"/>
</dbReference>
<evidence type="ECO:0000256" key="7">
    <source>
        <dbReference type="SAM" id="SignalP"/>
    </source>
</evidence>
<dbReference type="Proteomes" id="UP000325286">
    <property type="component" value="Chromosome"/>
</dbReference>
<dbReference type="EC" id="3.1.6.1" evidence="9"/>
<protein>
    <submittedName>
        <fullName evidence="9">Arylsulfatase</fullName>
        <ecNumber evidence="9">3.1.6.1</ecNumber>
    </submittedName>
</protein>
<accession>A0A5B9QYU2</accession>
<dbReference type="AlphaFoldDB" id="A0A5B9QYU2"/>
<keyword evidence="5 9" id="KW-0378">Hydrolase</keyword>
<dbReference type="KEGG" id="rul:UC8_51530"/>
<evidence type="ECO:0000256" key="1">
    <source>
        <dbReference type="ARBA" id="ARBA00001913"/>
    </source>
</evidence>
<evidence type="ECO:0000313" key="10">
    <source>
        <dbReference type="Proteomes" id="UP000325286"/>
    </source>
</evidence>
<dbReference type="Gene3D" id="3.30.1120.10">
    <property type="match status" value="1"/>
</dbReference>
<dbReference type="InterPro" id="IPR017850">
    <property type="entry name" value="Alkaline_phosphatase_core_sf"/>
</dbReference>
<gene>
    <name evidence="9" type="primary">atsA_45</name>
    <name evidence="9" type="ORF">UC8_51530</name>
</gene>
<keyword evidence="10" id="KW-1185">Reference proteome</keyword>
<comment type="similarity">
    <text evidence="2">Belongs to the sulfatase family.</text>
</comment>
<reference evidence="9 10" key="1">
    <citation type="submission" date="2019-08" db="EMBL/GenBank/DDBJ databases">
        <title>Deep-cultivation of Planctomycetes and their phenomic and genomic characterization uncovers novel biology.</title>
        <authorList>
            <person name="Wiegand S."/>
            <person name="Jogler M."/>
            <person name="Boedeker C."/>
            <person name="Pinto D."/>
            <person name="Vollmers J."/>
            <person name="Rivas-Marin E."/>
            <person name="Kohn T."/>
            <person name="Peeters S.H."/>
            <person name="Heuer A."/>
            <person name="Rast P."/>
            <person name="Oberbeckmann S."/>
            <person name="Bunk B."/>
            <person name="Jeske O."/>
            <person name="Meyerdierks A."/>
            <person name="Storesund J.E."/>
            <person name="Kallscheuer N."/>
            <person name="Luecker S."/>
            <person name="Lage O.M."/>
            <person name="Pohl T."/>
            <person name="Merkel B.J."/>
            <person name="Hornburger P."/>
            <person name="Mueller R.-W."/>
            <person name="Bruemmer F."/>
            <person name="Labrenz M."/>
            <person name="Spormann A.M."/>
            <person name="Op den Camp H."/>
            <person name="Overmann J."/>
            <person name="Amann R."/>
            <person name="Jetten M.S.M."/>
            <person name="Mascher T."/>
            <person name="Medema M.H."/>
            <person name="Devos D.P."/>
            <person name="Kaster A.-K."/>
            <person name="Ovreas L."/>
            <person name="Rohde M."/>
            <person name="Galperin M.Y."/>
            <person name="Jogler C."/>
        </authorList>
    </citation>
    <scope>NUCLEOTIDE SEQUENCE [LARGE SCALE GENOMIC DNA]</scope>
    <source>
        <strain evidence="9 10">UC8</strain>
    </source>
</reference>
<organism evidence="9 10">
    <name type="scientific">Roseimaritima ulvae</name>
    <dbReference type="NCBI Taxonomy" id="980254"/>
    <lineage>
        <taxon>Bacteria</taxon>
        <taxon>Pseudomonadati</taxon>
        <taxon>Planctomycetota</taxon>
        <taxon>Planctomycetia</taxon>
        <taxon>Pirellulales</taxon>
        <taxon>Pirellulaceae</taxon>
        <taxon>Roseimaritima</taxon>
    </lineage>
</organism>
<evidence type="ECO:0000256" key="2">
    <source>
        <dbReference type="ARBA" id="ARBA00008779"/>
    </source>
</evidence>
<dbReference type="PANTHER" id="PTHR42693:SF42">
    <property type="entry name" value="ARYLSULFATASE G"/>
    <property type="match status" value="1"/>
</dbReference>